<dbReference type="GO" id="GO:0005524">
    <property type="term" value="F:ATP binding"/>
    <property type="evidence" value="ECO:0007669"/>
    <property type="project" value="UniProtKB-KW"/>
</dbReference>
<evidence type="ECO:0000256" key="5">
    <source>
        <dbReference type="ARBA" id="ARBA00047984"/>
    </source>
</evidence>
<keyword evidence="4" id="KW-0067">ATP-binding</keyword>
<feature type="domain" description="Suv3 N-terminal" evidence="6">
    <location>
        <begin position="1"/>
        <end position="102"/>
    </location>
</feature>
<evidence type="ECO:0000256" key="3">
    <source>
        <dbReference type="ARBA" id="ARBA00022806"/>
    </source>
</evidence>
<keyword evidence="2" id="KW-0378">Hydrolase</keyword>
<organism evidence="8">
    <name type="scientific">Gongylonema pulchrum</name>
    <dbReference type="NCBI Taxonomy" id="637853"/>
    <lineage>
        <taxon>Eukaryota</taxon>
        <taxon>Metazoa</taxon>
        <taxon>Ecdysozoa</taxon>
        <taxon>Nematoda</taxon>
        <taxon>Chromadorea</taxon>
        <taxon>Rhabditida</taxon>
        <taxon>Spirurina</taxon>
        <taxon>Spiruromorpha</taxon>
        <taxon>Spiruroidea</taxon>
        <taxon>Gongylonematidae</taxon>
        <taxon>Gongylonema</taxon>
    </lineage>
</organism>
<dbReference type="InterPro" id="IPR027417">
    <property type="entry name" value="P-loop_NTPase"/>
</dbReference>
<comment type="catalytic activity">
    <reaction evidence="5">
        <text>ATP + H2O = ADP + phosphate + H(+)</text>
        <dbReference type="Rhea" id="RHEA:13065"/>
        <dbReference type="ChEBI" id="CHEBI:15377"/>
        <dbReference type="ChEBI" id="CHEBI:15378"/>
        <dbReference type="ChEBI" id="CHEBI:30616"/>
        <dbReference type="ChEBI" id="CHEBI:43474"/>
        <dbReference type="ChEBI" id="CHEBI:456216"/>
        <dbReference type="EC" id="3.6.4.13"/>
    </reaction>
</comment>
<dbReference type="GO" id="GO:0000965">
    <property type="term" value="P:mitochondrial RNA 3'-end processing"/>
    <property type="evidence" value="ECO:0007669"/>
    <property type="project" value="TreeGrafter"/>
</dbReference>
<keyword evidence="3" id="KW-0347">Helicase</keyword>
<evidence type="ECO:0000256" key="2">
    <source>
        <dbReference type="ARBA" id="ARBA00022801"/>
    </source>
</evidence>
<accession>A0A183EGI6</accession>
<dbReference type="GO" id="GO:0003724">
    <property type="term" value="F:RNA helicase activity"/>
    <property type="evidence" value="ECO:0007669"/>
    <property type="project" value="UniProtKB-EC"/>
</dbReference>
<dbReference type="InterPro" id="IPR041453">
    <property type="entry name" value="Suv3_N"/>
</dbReference>
<dbReference type="Pfam" id="PF22527">
    <property type="entry name" value="DEXQc_Suv3"/>
    <property type="match status" value="1"/>
</dbReference>
<dbReference type="Gene3D" id="1.10.1740.140">
    <property type="match status" value="1"/>
</dbReference>
<evidence type="ECO:0000259" key="7">
    <source>
        <dbReference type="Pfam" id="PF22527"/>
    </source>
</evidence>
<proteinExistence type="predicted"/>
<dbReference type="AlphaFoldDB" id="A0A183EGI6"/>
<evidence type="ECO:0000256" key="1">
    <source>
        <dbReference type="ARBA" id="ARBA00022741"/>
    </source>
</evidence>
<dbReference type="PANTHER" id="PTHR12131">
    <property type="entry name" value="ATP-DEPENDENT RNA AND DNA HELICASE"/>
    <property type="match status" value="1"/>
</dbReference>
<evidence type="ECO:0000256" key="4">
    <source>
        <dbReference type="ARBA" id="ARBA00022840"/>
    </source>
</evidence>
<keyword evidence="1" id="KW-0547">Nucleotide-binding</keyword>
<name>A0A183EGI6_9BILA</name>
<evidence type="ECO:0000313" key="8">
    <source>
        <dbReference type="WBParaSite" id="GPUH_0002010201-mRNA-1"/>
    </source>
</evidence>
<dbReference type="WBParaSite" id="GPUH_0002010201-mRNA-1">
    <property type="protein sequence ID" value="GPUH_0002010201-mRNA-1"/>
    <property type="gene ID" value="GPUH_0002010201"/>
</dbReference>
<dbReference type="Pfam" id="PF18114">
    <property type="entry name" value="Suv3_N"/>
    <property type="match status" value="1"/>
</dbReference>
<dbReference type="PANTHER" id="PTHR12131:SF1">
    <property type="entry name" value="ATP-DEPENDENT RNA HELICASE SUPV3L1, MITOCHONDRIAL-RELATED"/>
    <property type="match status" value="1"/>
</dbReference>
<protein>
    <submittedName>
        <fullName evidence="8">Suv3_N domain-containing protein</fullName>
    </submittedName>
</protein>
<dbReference type="GO" id="GO:0045025">
    <property type="term" value="C:mitochondrial degradosome"/>
    <property type="evidence" value="ECO:0007669"/>
    <property type="project" value="TreeGrafter"/>
</dbReference>
<dbReference type="Gene3D" id="3.40.50.300">
    <property type="entry name" value="P-loop containing nucleotide triphosphate hydrolases"/>
    <property type="match status" value="1"/>
</dbReference>
<dbReference type="GO" id="GO:0016787">
    <property type="term" value="F:hydrolase activity"/>
    <property type="evidence" value="ECO:0007669"/>
    <property type="project" value="UniProtKB-KW"/>
</dbReference>
<evidence type="ECO:0000259" key="6">
    <source>
        <dbReference type="Pfam" id="PF18114"/>
    </source>
</evidence>
<sequence length="246" mass="28717">LSKDDISRVLENFARRPLVRELSEQNNVNRRMFYAAYKYDFFLTVSLKSFRNYCLNSSPLDPCIAVTISDILNKARDVDSIYPYFIEHARRVYPHLDCEKELKVLSDLSKPHHWYPKAREVFRKIHFHAGPTNSGKTYEALQRFYEAKTGFYCGPLRLLANEVAEKSNERGALIHSNTLFCHKIHALSLFCLSFVSGLVSENESSEFWRNEVIHYMLFSMGLLRSKLMMVLTLSYSLLVLAFHRNE</sequence>
<reference evidence="8" key="1">
    <citation type="submission" date="2016-06" db="UniProtKB">
        <authorList>
            <consortium name="WormBaseParasite"/>
        </authorList>
    </citation>
    <scope>IDENTIFICATION</scope>
</reference>
<dbReference type="InterPro" id="IPR050699">
    <property type="entry name" value="RNA-DNA_Helicase"/>
</dbReference>
<feature type="domain" description="ATP-dependent RNA helicase SUV3 DEXQ-box helicase" evidence="7">
    <location>
        <begin position="111"/>
        <end position="172"/>
    </location>
</feature>
<dbReference type="InterPro" id="IPR055206">
    <property type="entry name" value="DEXQc_SUV3"/>
</dbReference>